<sequence>MSFTIVELFQKWNMSLLLPDFEERNIGLEELKNINISEIEEIIGSPRLSREFIAHWKTEFQTREVDSLSIVEDNVNISRSNSIEQLSSTLENCITENNIVVDKNHDNHINENGKRCASHPHPCEPPLKIRDRDSCTIYTSLQSSSTGRSILTEYSRKKQLSVKSSHDLCDIIISEYLVDGNTKIDTNQYLDFKSQIKSIFPEEDPNIYYWSPIPKRLSILNRSEKARGRLYEKFRNKLKLFRTRSGWQPNKNIFDTSAEDTFQDNDELNSMEWLIHNQEYGDDLRHHWEVSSRVRYEKLLKSKGSVSDYYSQYPALANKFGYQLIAIDFDRLYKIVEIDIYKKWPIFFDNLFTLATVNQKKSIEDIINDIKNCSSNYHKIFLQIWVLPFLVPPKTRKIVESPEGKKQWKPTIKECQSSIIVHAT</sequence>
<dbReference type="EMBL" id="JAQQBR010002213">
    <property type="protein sequence ID" value="KAK0157209.1"/>
    <property type="molecule type" value="Genomic_DNA"/>
</dbReference>
<comment type="caution">
    <text evidence="1">The sequence shown here is derived from an EMBL/GenBank/DDBJ whole genome shotgun (WGS) entry which is preliminary data.</text>
</comment>
<organism evidence="1 2">
    <name type="scientific">Microctonus hyperodae</name>
    <name type="common">Parasitoid wasp</name>
    <dbReference type="NCBI Taxonomy" id="165561"/>
    <lineage>
        <taxon>Eukaryota</taxon>
        <taxon>Metazoa</taxon>
        <taxon>Ecdysozoa</taxon>
        <taxon>Arthropoda</taxon>
        <taxon>Hexapoda</taxon>
        <taxon>Insecta</taxon>
        <taxon>Pterygota</taxon>
        <taxon>Neoptera</taxon>
        <taxon>Endopterygota</taxon>
        <taxon>Hymenoptera</taxon>
        <taxon>Apocrita</taxon>
        <taxon>Ichneumonoidea</taxon>
        <taxon>Braconidae</taxon>
        <taxon>Euphorinae</taxon>
        <taxon>Microctonus</taxon>
    </lineage>
</organism>
<dbReference type="Proteomes" id="UP001168972">
    <property type="component" value="Unassembled WGS sequence"/>
</dbReference>
<feature type="non-terminal residue" evidence="1">
    <location>
        <position position="1"/>
    </location>
</feature>
<evidence type="ECO:0008006" key="3">
    <source>
        <dbReference type="Google" id="ProtNLM"/>
    </source>
</evidence>
<name>A0AA39C3J8_MICHY</name>
<accession>A0AA39C3J8</accession>
<reference evidence="1" key="2">
    <citation type="submission" date="2023-03" db="EMBL/GenBank/DDBJ databases">
        <authorList>
            <person name="Inwood S.N."/>
            <person name="Skelly J.G."/>
            <person name="Guhlin J."/>
            <person name="Harrop T.W.R."/>
            <person name="Goldson S.G."/>
            <person name="Dearden P.K."/>
        </authorList>
    </citation>
    <scope>NUCLEOTIDE SEQUENCE</scope>
    <source>
        <strain evidence="1">Lincoln</strain>
        <tissue evidence="1">Whole body</tissue>
    </source>
</reference>
<evidence type="ECO:0000313" key="1">
    <source>
        <dbReference type="EMBL" id="KAK0157209.1"/>
    </source>
</evidence>
<gene>
    <name evidence="1" type="ORF">PV327_011334</name>
</gene>
<reference evidence="1" key="1">
    <citation type="journal article" date="2023" name="bioRxiv">
        <title>Scaffold-level genome assemblies of two parasitoid biocontrol wasps reveal the parthenogenesis mechanism and an associated novel virus.</title>
        <authorList>
            <person name="Inwood S."/>
            <person name="Skelly J."/>
            <person name="Guhlin J."/>
            <person name="Harrop T."/>
            <person name="Goldson S."/>
            <person name="Dearden P."/>
        </authorList>
    </citation>
    <scope>NUCLEOTIDE SEQUENCE</scope>
    <source>
        <strain evidence="1">Lincoln</strain>
        <tissue evidence="1">Whole body</tissue>
    </source>
</reference>
<dbReference type="AlphaFoldDB" id="A0AA39C3J8"/>
<keyword evidence="2" id="KW-1185">Reference proteome</keyword>
<protein>
    <recommendedName>
        <fullName evidence="3">SAM domain-containing protein</fullName>
    </recommendedName>
</protein>
<evidence type="ECO:0000313" key="2">
    <source>
        <dbReference type="Proteomes" id="UP001168972"/>
    </source>
</evidence>
<proteinExistence type="predicted"/>